<dbReference type="GO" id="GO:0005739">
    <property type="term" value="C:mitochondrion"/>
    <property type="evidence" value="ECO:0007669"/>
    <property type="project" value="TreeGrafter"/>
</dbReference>
<dbReference type="GO" id="GO:0034599">
    <property type="term" value="P:cellular response to oxidative stress"/>
    <property type="evidence" value="ECO:0007669"/>
    <property type="project" value="InterPro"/>
</dbReference>
<evidence type="ECO:0000256" key="3">
    <source>
        <dbReference type="ARBA" id="ARBA00022862"/>
    </source>
</evidence>
<dbReference type="FunCoup" id="A0A0H2SIF4">
    <property type="interactions" value="221"/>
</dbReference>
<evidence type="ECO:0000256" key="1">
    <source>
        <dbReference type="ARBA" id="ARBA00010505"/>
    </source>
</evidence>
<evidence type="ECO:0000313" key="9">
    <source>
        <dbReference type="EMBL" id="KLO16871.1"/>
    </source>
</evidence>
<evidence type="ECO:0000256" key="6">
    <source>
        <dbReference type="PIRSR" id="PIRSR637944-1"/>
    </source>
</evidence>
<dbReference type="InterPro" id="IPR013766">
    <property type="entry name" value="Thioredoxin_domain"/>
</dbReference>
<comment type="similarity">
    <text evidence="1 7">Belongs to the peroxiredoxin family. Prx5 subfamily.</text>
</comment>
<dbReference type="STRING" id="27342.A0A0H2SIF4"/>
<dbReference type="PANTHER" id="PTHR10430">
    <property type="entry name" value="PEROXIREDOXIN"/>
    <property type="match status" value="1"/>
</dbReference>
<dbReference type="SUPFAM" id="SSF52833">
    <property type="entry name" value="Thioredoxin-like"/>
    <property type="match status" value="1"/>
</dbReference>
<dbReference type="InterPro" id="IPR036249">
    <property type="entry name" value="Thioredoxin-like_sf"/>
</dbReference>
<comment type="function">
    <text evidence="7">Thiol-specific peroxidase that catalyzes the reduction of hydrogen peroxide and organic hydroperoxides to water and alcohols, respectively. Plays a role in cell protection against oxidative stress by detoxifying peroxides.</text>
</comment>
<name>A0A0H2SIF4_9AGAM</name>
<keyword evidence="5 7" id="KW-0676">Redox-active center</keyword>
<dbReference type="CDD" id="cd03013">
    <property type="entry name" value="PRX5_like"/>
    <property type="match status" value="1"/>
</dbReference>
<evidence type="ECO:0000259" key="8">
    <source>
        <dbReference type="PROSITE" id="PS51352"/>
    </source>
</evidence>
<dbReference type="GO" id="GO:0042744">
    <property type="term" value="P:hydrogen peroxide catabolic process"/>
    <property type="evidence" value="ECO:0007669"/>
    <property type="project" value="TreeGrafter"/>
</dbReference>
<feature type="active site" description="Cysteine sulfenic acid (-SOH) intermediate" evidence="6">
    <location>
        <position position="69"/>
    </location>
</feature>
<dbReference type="InterPro" id="IPR037944">
    <property type="entry name" value="PRX5-like"/>
</dbReference>
<feature type="domain" description="Thioredoxin" evidence="8">
    <location>
        <begin position="25"/>
        <end position="182"/>
    </location>
</feature>
<dbReference type="PANTHER" id="PTHR10430:SF39">
    <property type="entry name" value="PEROXISOMAL MEMBRANE ASSOCIATED PROTEIN 20"/>
    <property type="match status" value="1"/>
</dbReference>
<sequence>MAGIMTQAAKAAHATAASLLSASPIKVGDKLPLGKVKEKGPTADDAFDLGKVGGKIVIVGIPAAYSPTCSNQVPGYIKDVEKFKEKGVSDIYVVSVNDYFVMSAWKKHLDAADLANVHFVADDTSEFSSHSGLLFDATGLLGAPRAKRFTAVVQDGVVEKLYIEENPGVSTVTAADNVLKEL</sequence>
<dbReference type="InParanoid" id="A0A0H2SIF4"/>
<proteinExistence type="inferred from homology"/>
<dbReference type="AlphaFoldDB" id="A0A0H2SIF4"/>
<evidence type="ECO:0000313" key="10">
    <source>
        <dbReference type="Proteomes" id="UP000053477"/>
    </source>
</evidence>
<keyword evidence="4 7" id="KW-0560">Oxidoreductase</keyword>
<dbReference type="Gene3D" id="3.40.30.10">
    <property type="entry name" value="Glutaredoxin"/>
    <property type="match status" value="1"/>
</dbReference>
<evidence type="ECO:0000256" key="5">
    <source>
        <dbReference type="ARBA" id="ARBA00023284"/>
    </source>
</evidence>
<organism evidence="9 10">
    <name type="scientific">Schizopora paradoxa</name>
    <dbReference type="NCBI Taxonomy" id="27342"/>
    <lineage>
        <taxon>Eukaryota</taxon>
        <taxon>Fungi</taxon>
        <taxon>Dikarya</taxon>
        <taxon>Basidiomycota</taxon>
        <taxon>Agaricomycotina</taxon>
        <taxon>Agaricomycetes</taxon>
        <taxon>Hymenochaetales</taxon>
        <taxon>Schizoporaceae</taxon>
        <taxon>Schizopora</taxon>
    </lineage>
</organism>
<dbReference type="EMBL" id="KQ085911">
    <property type="protein sequence ID" value="KLO16871.1"/>
    <property type="molecule type" value="Genomic_DNA"/>
</dbReference>
<evidence type="ECO:0000256" key="7">
    <source>
        <dbReference type="RuleBase" id="RU366011"/>
    </source>
</evidence>
<dbReference type="Pfam" id="PF08534">
    <property type="entry name" value="Redoxin"/>
    <property type="match status" value="1"/>
</dbReference>
<dbReference type="InterPro" id="IPR013740">
    <property type="entry name" value="Redoxin"/>
</dbReference>
<keyword evidence="2 7" id="KW-0575">Peroxidase</keyword>
<keyword evidence="10" id="KW-1185">Reference proteome</keyword>
<accession>A0A0H2SIF4</accession>
<dbReference type="GO" id="GO:0005829">
    <property type="term" value="C:cytosol"/>
    <property type="evidence" value="ECO:0007669"/>
    <property type="project" value="TreeGrafter"/>
</dbReference>
<dbReference type="Proteomes" id="UP000053477">
    <property type="component" value="Unassembled WGS sequence"/>
</dbReference>
<dbReference type="GO" id="GO:0045454">
    <property type="term" value="P:cell redox homeostasis"/>
    <property type="evidence" value="ECO:0007669"/>
    <property type="project" value="TreeGrafter"/>
</dbReference>
<reference evidence="9 10" key="1">
    <citation type="submission" date="2015-04" db="EMBL/GenBank/DDBJ databases">
        <title>Complete genome sequence of Schizopora paradoxa KUC8140, a cosmopolitan wood degrader in East Asia.</title>
        <authorList>
            <consortium name="DOE Joint Genome Institute"/>
            <person name="Min B."/>
            <person name="Park H."/>
            <person name="Jang Y."/>
            <person name="Kim J.-J."/>
            <person name="Kim K.H."/>
            <person name="Pangilinan J."/>
            <person name="Lipzen A."/>
            <person name="Riley R."/>
            <person name="Grigoriev I.V."/>
            <person name="Spatafora J.W."/>
            <person name="Choi I.-G."/>
        </authorList>
    </citation>
    <scope>NUCLEOTIDE SEQUENCE [LARGE SCALE GENOMIC DNA]</scope>
    <source>
        <strain evidence="9 10">KUC8140</strain>
    </source>
</reference>
<keyword evidence="3 7" id="KW-0049">Antioxidant</keyword>
<dbReference type="GO" id="GO:0008379">
    <property type="term" value="F:thioredoxin peroxidase activity"/>
    <property type="evidence" value="ECO:0007669"/>
    <property type="project" value="InterPro"/>
</dbReference>
<dbReference type="PROSITE" id="PS51352">
    <property type="entry name" value="THIOREDOXIN_2"/>
    <property type="match status" value="1"/>
</dbReference>
<protein>
    <submittedName>
        <fullName evidence="9">Redoxin</fullName>
    </submittedName>
</protein>
<dbReference type="GO" id="GO:0005777">
    <property type="term" value="C:peroxisome"/>
    <property type="evidence" value="ECO:0007669"/>
    <property type="project" value="TreeGrafter"/>
</dbReference>
<dbReference type="OrthoDB" id="1882547at2759"/>
<evidence type="ECO:0000256" key="4">
    <source>
        <dbReference type="ARBA" id="ARBA00023002"/>
    </source>
</evidence>
<evidence type="ECO:0000256" key="2">
    <source>
        <dbReference type="ARBA" id="ARBA00022559"/>
    </source>
</evidence>
<gene>
    <name evidence="9" type="ORF">SCHPADRAFT_901192</name>
</gene>